<evidence type="ECO:0000313" key="2">
    <source>
        <dbReference type="EMBL" id="MDG0815325.1"/>
    </source>
</evidence>
<organism evidence="2 3">
    <name type="scientific">Bdellovibrio svalbardensis</name>
    <dbReference type="NCBI Taxonomy" id="2972972"/>
    <lineage>
        <taxon>Bacteria</taxon>
        <taxon>Pseudomonadati</taxon>
        <taxon>Bdellovibrionota</taxon>
        <taxon>Bdellovibrionia</taxon>
        <taxon>Bdellovibrionales</taxon>
        <taxon>Pseudobdellovibrionaceae</taxon>
        <taxon>Bdellovibrio</taxon>
    </lineage>
</organism>
<feature type="transmembrane region" description="Helical" evidence="1">
    <location>
        <begin position="21"/>
        <end position="42"/>
    </location>
</feature>
<dbReference type="InterPro" id="IPR012902">
    <property type="entry name" value="N_methyl_site"/>
</dbReference>
<dbReference type="Proteomes" id="UP001152321">
    <property type="component" value="Unassembled WGS sequence"/>
</dbReference>
<name>A0ABT6DEQ6_9BACT</name>
<evidence type="ECO:0000256" key="1">
    <source>
        <dbReference type="SAM" id="Phobius"/>
    </source>
</evidence>
<protein>
    <submittedName>
        <fullName evidence="2">Uncharacterized protein</fullName>
    </submittedName>
</protein>
<dbReference type="EMBL" id="JANRMI010000001">
    <property type="protein sequence ID" value="MDG0815325.1"/>
    <property type="molecule type" value="Genomic_DNA"/>
</dbReference>
<keyword evidence="1" id="KW-1133">Transmembrane helix</keyword>
<evidence type="ECO:0000313" key="3">
    <source>
        <dbReference type="Proteomes" id="UP001152321"/>
    </source>
</evidence>
<comment type="caution">
    <text evidence="2">The sequence shown here is derived from an EMBL/GenBank/DDBJ whole genome shotgun (WGS) entry which is preliminary data.</text>
</comment>
<keyword evidence="1" id="KW-0812">Transmembrane</keyword>
<sequence>MAFYFIQRRKNQQGFSTLEGLVAAGILAIVVSAWLVTSSVIAQKKVALEQLSETQTAVVSLRDLLSVSPSCLSSFQNAPLLNPSSLPNSASFKLSESYVGALAKNKSVLIRDLMKVTTLKNGRHLLYGELQMKDLSDNKNYFVGPLFLEVNSAGTTQSCYAELSSKDRCLRQDGLYLDGTGQCQLPQYACANGQFMVSAGVQKWVCK</sequence>
<proteinExistence type="predicted"/>
<keyword evidence="3" id="KW-1185">Reference proteome</keyword>
<keyword evidence="1" id="KW-0472">Membrane</keyword>
<accession>A0ABT6DEQ6</accession>
<reference evidence="2" key="1">
    <citation type="submission" date="2022-08" db="EMBL/GenBank/DDBJ databases">
        <title>Novel Bdellovibrio Species Isolated from Svalbard: Designation Bdellovibrio svalbardensis.</title>
        <authorList>
            <person name="Mitchell R.J."/>
            <person name="Choi S.Y."/>
        </authorList>
    </citation>
    <scope>NUCLEOTIDE SEQUENCE</scope>
    <source>
        <strain evidence="2">PAP01</strain>
    </source>
</reference>
<dbReference type="RefSeq" id="WP_277576801.1">
    <property type="nucleotide sequence ID" value="NZ_JANRMI010000001.1"/>
</dbReference>
<gene>
    <name evidence="2" type="ORF">NWE73_03060</name>
</gene>
<dbReference type="PROSITE" id="PS00409">
    <property type="entry name" value="PROKAR_NTER_METHYL"/>
    <property type="match status" value="1"/>
</dbReference>